<dbReference type="PANTHER" id="PTHR45586:SF1">
    <property type="entry name" value="LIPOPOLYSACCHARIDE ASSEMBLY PROTEIN B"/>
    <property type="match status" value="1"/>
</dbReference>
<gene>
    <name evidence="4" type="ORF">JIN83_05145</name>
</gene>
<evidence type="ECO:0000313" key="5">
    <source>
        <dbReference type="Proteomes" id="UP000634206"/>
    </source>
</evidence>
<dbReference type="Proteomes" id="UP000634206">
    <property type="component" value="Unassembled WGS sequence"/>
</dbReference>
<name>A0AAE2SDI2_9BACT</name>
<dbReference type="InterPro" id="IPR019734">
    <property type="entry name" value="TPR_rpt"/>
</dbReference>
<comment type="caution">
    <text evidence="4">The sequence shown here is derived from an EMBL/GenBank/DDBJ whole genome shotgun (WGS) entry which is preliminary data.</text>
</comment>
<keyword evidence="2" id="KW-0802">TPR repeat</keyword>
<evidence type="ECO:0000256" key="1">
    <source>
        <dbReference type="ARBA" id="ARBA00022737"/>
    </source>
</evidence>
<dbReference type="SMART" id="SM00028">
    <property type="entry name" value="TPR"/>
    <property type="match status" value="4"/>
</dbReference>
<sequence length="900" mass="101142">MFTNKKVLLVGWDSADWKIINTLLEEGGMNGIRSLMDGGTYGNLATLEPQLSPMLWASIATGKMAYHHGVQGFTEVDPVSGQIVPVSAATRKCKTLWEMLGEKDLRSHVVSWFATQGEQNLNGKMVSNMFGHLKGSTADQEPADWPAPMPGTYWPEDLAETMNELRVSPHEIDEEMLKPFIPDAHKIDQSRDKRLNSLREHLAEAYSVHSAATHVMETDPEWEFMAVYYRAIDEISHHFMHYHPPQMEGIPDEDFEIYQHVVKSTYRAHDMMLQRLLQLAGPETTVILVSDHGFHSDHLRPKFTPRIPAGITVWHREQGVLLAKGPGIKSQQEIHGARLLDIAPTILHHFDLPCGDDMEGRVLNELFEQQRPIQSIPTWEDPNGIQQQRGSLSKQESEALLQQFVDLGYIDEVSSDPTEAAAETNRENKWNMARAFLYSGKYEGALPLLEDCFNASPERTDYSQTLAKCQLSLGLTTEAEETLEICLEAFGKNIAALILQGHIELEKGHPESALKHLEAALAQAPEEVPVLELMCRAYIALEQVEKASELSDTLFRLDPNNIQAHFTRARCQLIQKDYSAAAETALAAISLQFASPRAHTILGTALLALNDLEGAEHAFVNTLTLDADHPVATRSLITVYQRQGNTEKAQTLEANAVRIKIKQASEYKKHLQSLRHGIAARAKERHAERKALRAAAAKKAAEEAASEPCSFTIVSGLPRSGTSLMMQMLRAAGMELMHDGKRHADEDNLEGYWEWEEIKSLKKNPRLIEQANGKAIKVISALIPQLPPRHHYRIIFMKRPVEEVVDSQWKMLERQGSAPRSDKQHLIQTQQTHKDQILTRLRQRQDVDLLEIDYPELVANPMEQIPRLIAFLGEDVSAPEKLVSAIRPDLHRNKVAPAMS</sequence>
<evidence type="ECO:0000259" key="3">
    <source>
        <dbReference type="Pfam" id="PF00685"/>
    </source>
</evidence>
<accession>A0AAE2SDI2</accession>
<dbReference type="AlphaFoldDB" id="A0AAE2SDI2"/>
<dbReference type="SUPFAM" id="SSF48452">
    <property type="entry name" value="TPR-like"/>
    <property type="match status" value="2"/>
</dbReference>
<dbReference type="GO" id="GO:0008146">
    <property type="term" value="F:sulfotransferase activity"/>
    <property type="evidence" value="ECO:0007669"/>
    <property type="project" value="InterPro"/>
</dbReference>
<feature type="domain" description="Sulfotransferase" evidence="3">
    <location>
        <begin position="713"/>
        <end position="882"/>
    </location>
</feature>
<dbReference type="Gene3D" id="3.40.50.300">
    <property type="entry name" value="P-loop containing nucleotide triphosphate hydrolases"/>
    <property type="match status" value="1"/>
</dbReference>
<dbReference type="InterPro" id="IPR027417">
    <property type="entry name" value="P-loop_NTPase"/>
</dbReference>
<keyword evidence="1" id="KW-0677">Repeat</keyword>
<dbReference type="InterPro" id="IPR011990">
    <property type="entry name" value="TPR-like_helical_dom_sf"/>
</dbReference>
<dbReference type="InterPro" id="IPR002591">
    <property type="entry name" value="Phosphodiest/P_Trfase"/>
</dbReference>
<protein>
    <submittedName>
        <fullName evidence="4">Alkaline phosphatase family protein</fullName>
    </submittedName>
</protein>
<dbReference type="RefSeq" id="WP_309488936.1">
    <property type="nucleotide sequence ID" value="NZ_JAENIG010000002.1"/>
</dbReference>
<keyword evidence="5" id="KW-1185">Reference proteome</keyword>
<dbReference type="Pfam" id="PF00685">
    <property type="entry name" value="Sulfotransfer_1"/>
    <property type="match status" value="1"/>
</dbReference>
<dbReference type="PANTHER" id="PTHR45586">
    <property type="entry name" value="TPR REPEAT-CONTAINING PROTEIN PA4667"/>
    <property type="match status" value="1"/>
</dbReference>
<dbReference type="InterPro" id="IPR017850">
    <property type="entry name" value="Alkaline_phosphatase_core_sf"/>
</dbReference>
<dbReference type="Gene3D" id="1.25.40.10">
    <property type="entry name" value="Tetratricopeptide repeat domain"/>
    <property type="match status" value="2"/>
</dbReference>
<dbReference type="Pfam" id="PF14559">
    <property type="entry name" value="TPR_19"/>
    <property type="match status" value="2"/>
</dbReference>
<evidence type="ECO:0000256" key="2">
    <source>
        <dbReference type="ARBA" id="ARBA00022803"/>
    </source>
</evidence>
<dbReference type="Gene3D" id="3.40.720.10">
    <property type="entry name" value="Alkaline Phosphatase, subunit A"/>
    <property type="match status" value="1"/>
</dbReference>
<dbReference type="EMBL" id="JAENIG010000002">
    <property type="protein sequence ID" value="MBK1854331.1"/>
    <property type="molecule type" value="Genomic_DNA"/>
</dbReference>
<organism evidence="4 5">
    <name type="scientific">Oceaniferula flava</name>
    <dbReference type="NCBI Taxonomy" id="2800421"/>
    <lineage>
        <taxon>Bacteria</taxon>
        <taxon>Pseudomonadati</taxon>
        <taxon>Verrucomicrobiota</taxon>
        <taxon>Verrucomicrobiia</taxon>
        <taxon>Verrucomicrobiales</taxon>
        <taxon>Verrucomicrobiaceae</taxon>
        <taxon>Oceaniferula</taxon>
    </lineage>
</organism>
<dbReference type="Pfam" id="PF01663">
    <property type="entry name" value="Phosphodiest"/>
    <property type="match status" value="1"/>
</dbReference>
<dbReference type="SUPFAM" id="SSF52540">
    <property type="entry name" value="P-loop containing nucleoside triphosphate hydrolases"/>
    <property type="match status" value="1"/>
</dbReference>
<dbReference type="InterPro" id="IPR051012">
    <property type="entry name" value="CellSynth/LPSAsmb/PSIAsmb"/>
</dbReference>
<dbReference type="InterPro" id="IPR000863">
    <property type="entry name" value="Sulfotransferase_dom"/>
</dbReference>
<reference evidence="4" key="1">
    <citation type="submission" date="2021-01" db="EMBL/GenBank/DDBJ databases">
        <title>Modified the classification status of verrucomicrobia.</title>
        <authorList>
            <person name="Feng X."/>
        </authorList>
    </citation>
    <scope>NUCLEOTIDE SEQUENCE</scope>
    <source>
        <strain evidence="4">5K15</strain>
    </source>
</reference>
<dbReference type="SUPFAM" id="SSF53649">
    <property type="entry name" value="Alkaline phosphatase-like"/>
    <property type="match status" value="1"/>
</dbReference>
<proteinExistence type="predicted"/>
<evidence type="ECO:0000313" key="4">
    <source>
        <dbReference type="EMBL" id="MBK1854331.1"/>
    </source>
</evidence>